<dbReference type="EMBL" id="GL380265">
    <property type="protein sequence ID" value="EGT51525.1"/>
    <property type="molecule type" value="Genomic_DNA"/>
</dbReference>
<protein>
    <submittedName>
        <fullName evidence="1">Uncharacterized protein</fullName>
    </submittedName>
</protein>
<sequence length="236" mass="27724">MDESITEAEAFISLYQRRLDNNEEDIPYTFYLQLTISTNGPDGKRVQHIERMQYTGNLGPATKYLFERLLKKPMNYVKELRIAPLTVKDCFWLPAEMNLTARHLIMENHDGVVWRTVGQFFRRINQRSFETIAFKLRTCPDYVQFMPLIDYWGIHGAPIGRHYTAYARTTEGLTWYNSMKEREGHIVVETPTRGCQCFLDCVILPLPNNAQLEFYMTPVVDRPFTVLLNFEIQPRI</sequence>
<dbReference type="AlphaFoldDB" id="G0PD72"/>
<dbReference type="PANTHER" id="PTHR31379:SF1">
    <property type="entry name" value="F-BOX C PROTEIN-RELATED"/>
    <property type="match status" value="1"/>
</dbReference>
<evidence type="ECO:0000313" key="1">
    <source>
        <dbReference type="EMBL" id="EGT51525.1"/>
    </source>
</evidence>
<dbReference type="InParanoid" id="G0PD72"/>
<dbReference type="Proteomes" id="UP000008068">
    <property type="component" value="Unassembled WGS sequence"/>
</dbReference>
<reference evidence="2" key="1">
    <citation type="submission" date="2011-07" db="EMBL/GenBank/DDBJ databases">
        <authorList>
            <consortium name="Caenorhabditis brenneri Sequencing and Analysis Consortium"/>
            <person name="Wilson R.K."/>
        </authorList>
    </citation>
    <scope>NUCLEOTIDE SEQUENCE [LARGE SCALE GENOMIC DNA]</scope>
    <source>
        <strain evidence="2">PB2801</strain>
    </source>
</reference>
<dbReference type="InterPro" id="IPR021942">
    <property type="entry name" value="DUF3557"/>
</dbReference>
<keyword evidence="2" id="KW-1185">Reference proteome</keyword>
<organism evidence="2">
    <name type="scientific">Caenorhabditis brenneri</name>
    <name type="common">Nematode worm</name>
    <dbReference type="NCBI Taxonomy" id="135651"/>
    <lineage>
        <taxon>Eukaryota</taxon>
        <taxon>Metazoa</taxon>
        <taxon>Ecdysozoa</taxon>
        <taxon>Nematoda</taxon>
        <taxon>Chromadorea</taxon>
        <taxon>Rhabditida</taxon>
        <taxon>Rhabditina</taxon>
        <taxon>Rhabditomorpha</taxon>
        <taxon>Rhabditoidea</taxon>
        <taxon>Rhabditidae</taxon>
        <taxon>Peloderinae</taxon>
        <taxon>Caenorhabditis</taxon>
    </lineage>
</organism>
<name>G0PD72_CAEBE</name>
<gene>
    <name evidence="1" type="ORF">CAEBREN_23280</name>
</gene>
<dbReference type="PANTHER" id="PTHR31379">
    <property type="entry name" value="F-BOX C PROTEIN-RELATED-RELATED"/>
    <property type="match status" value="1"/>
</dbReference>
<accession>G0PD72</accession>
<dbReference type="HOGENOM" id="CLU_991196_0_0_1"/>
<evidence type="ECO:0000313" key="2">
    <source>
        <dbReference type="Proteomes" id="UP000008068"/>
    </source>
</evidence>
<proteinExistence type="predicted"/>